<organism evidence="3">
    <name type="scientific">marine metagenome</name>
    <dbReference type="NCBI Taxonomy" id="408172"/>
    <lineage>
        <taxon>unclassified sequences</taxon>
        <taxon>metagenomes</taxon>
        <taxon>ecological metagenomes</taxon>
    </lineage>
</organism>
<evidence type="ECO:0000259" key="2">
    <source>
        <dbReference type="Pfam" id="PF00296"/>
    </source>
</evidence>
<accession>A0A382KDV4</accession>
<feature type="non-terminal residue" evidence="3">
    <location>
        <position position="247"/>
    </location>
</feature>
<feature type="domain" description="Luciferase-like" evidence="2">
    <location>
        <begin position="10"/>
        <end position="228"/>
    </location>
</feature>
<dbReference type="SUPFAM" id="SSF51679">
    <property type="entry name" value="Bacterial luciferase-like"/>
    <property type="match status" value="1"/>
</dbReference>
<keyword evidence="1" id="KW-0560">Oxidoreductase</keyword>
<protein>
    <recommendedName>
        <fullName evidence="2">Luciferase-like domain-containing protein</fullName>
    </recommendedName>
</protein>
<dbReference type="EMBL" id="UINC01080008">
    <property type="protein sequence ID" value="SVC22558.1"/>
    <property type="molecule type" value="Genomic_DNA"/>
</dbReference>
<gene>
    <name evidence="3" type="ORF">METZ01_LOCUS275412</name>
</gene>
<dbReference type="Gene3D" id="3.20.20.30">
    <property type="entry name" value="Luciferase-like domain"/>
    <property type="match status" value="1"/>
</dbReference>
<evidence type="ECO:0000313" key="3">
    <source>
        <dbReference type="EMBL" id="SVC22558.1"/>
    </source>
</evidence>
<proteinExistence type="predicted"/>
<name>A0A382KDV4_9ZZZZ</name>
<dbReference type="GO" id="GO:0016705">
    <property type="term" value="F:oxidoreductase activity, acting on paired donors, with incorporation or reduction of molecular oxygen"/>
    <property type="evidence" value="ECO:0007669"/>
    <property type="project" value="InterPro"/>
</dbReference>
<dbReference type="AlphaFoldDB" id="A0A382KDV4"/>
<dbReference type="Pfam" id="PF00296">
    <property type="entry name" value="Bac_luciferase"/>
    <property type="match status" value="1"/>
</dbReference>
<dbReference type="PANTHER" id="PTHR43244">
    <property type="match status" value="1"/>
</dbReference>
<sequence>MKFGVTLLADDLGTLAERARLAEQIGYDYIGVADSQSLFRELYVSLTVVAQVTNRARIGTAVTNPLTRHPAVTSSAIASIDELSNGRAFLGIGSGDSAVLNLDLRPARLAQVKEYVQAVRTHLTGKSYSYQGRDTHVRWANSSVPILMAAEGPRTLKLAGEIADAVLVHTGLTPEILESSIAMIREGEDEAGKPQGSVEIWAFAKCNVADDRDEAMQEIKMALAASGHHAFRYTLEGKYVPEEIHES</sequence>
<dbReference type="PANTHER" id="PTHR43244:SF1">
    <property type="entry name" value="5,10-METHYLENETETRAHYDROMETHANOPTERIN REDUCTASE"/>
    <property type="match status" value="1"/>
</dbReference>
<reference evidence="3" key="1">
    <citation type="submission" date="2018-05" db="EMBL/GenBank/DDBJ databases">
        <authorList>
            <person name="Lanie J.A."/>
            <person name="Ng W.-L."/>
            <person name="Kazmierczak K.M."/>
            <person name="Andrzejewski T.M."/>
            <person name="Davidsen T.M."/>
            <person name="Wayne K.J."/>
            <person name="Tettelin H."/>
            <person name="Glass J.I."/>
            <person name="Rusch D."/>
            <person name="Podicherti R."/>
            <person name="Tsui H.-C.T."/>
            <person name="Winkler M.E."/>
        </authorList>
    </citation>
    <scope>NUCLEOTIDE SEQUENCE</scope>
</reference>
<dbReference type="InterPro" id="IPR036661">
    <property type="entry name" value="Luciferase-like_sf"/>
</dbReference>
<dbReference type="InterPro" id="IPR011251">
    <property type="entry name" value="Luciferase-like_dom"/>
</dbReference>
<dbReference type="InterPro" id="IPR050564">
    <property type="entry name" value="F420-G6PD/mer"/>
</dbReference>
<evidence type="ECO:0000256" key="1">
    <source>
        <dbReference type="ARBA" id="ARBA00023002"/>
    </source>
</evidence>